<dbReference type="PANTHER" id="PTHR33383:SF1">
    <property type="entry name" value="MEMBRANE PROTEIN INSERTION EFFICIENCY FACTOR-RELATED"/>
    <property type="match status" value="1"/>
</dbReference>
<sequence>MGQVSNAMQKIVSIPIRLYQLLLSPLLKPCCRYYPSCSQYTLYAIQQHGAVKGLWLGCCRILRCHPWAAGGYDPVLPEKKEKF</sequence>
<dbReference type="EMBL" id="LNYK01000014">
    <property type="protein sequence ID" value="KTD21761.1"/>
    <property type="molecule type" value="Genomic_DNA"/>
</dbReference>
<evidence type="ECO:0000256" key="1">
    <source>
        <dbReference type="HAMAP-Rule" id="MF_00386"/>
    </source>
</evidence>
<evidence type="ECO:0000313" key="2">
    <source>
        <dbReference type="EMBL" id="KTD21761.1"/>
    </source>
</evidence>
<organism evidence="2 3">
    <name type="scientific">Legionella londiniensis</name>
    <dbReference type="NCBI Taxonomy" id="45068"/>
    <lineage>
        <taxon>Bacteria</taxon>
        <taxon>Pseudomonadati</taxon>
        <taxon>Pseudomonadota</taxon>
        <taxon>Gammaproteobacteria</taxon>
        <taxon>Legionellales</taxon>
        <taxon>Legionellaceae</taxon>
        <taxon>Legionella</taxon>
    </lineage>
</organism>
<protein>
    <recommendedName>
        <fullName evidence="1">Putative membrane protein insertion efficiency factor</fullName>
    </recommendedName>
</protein>
<keyword evidence="1" id="KW-1003">Cell membrane</keyword>
<name>A0A0W0VNR0_9GAMM</name>
<keyword evidence="1" id="KW-0472">Membrane</keyword>
<comment type="caution">
    <text evidence="2">The sequence shown here is derived from an EMBL/GenBank/DDBJ whole genome shotgun (WGS) entry which is preliminary data.</text>
</comment>
<dbReference type="NCBIfam" id="TIGR00278">
    <property type="entry name" value="membrane protein insertion efficiency factor YidD"/>
    <property type="match status" value="1"/>
</dbReference>
<evidence type="ECO:0000313" key="3">
    <source>
        <dbReference type="Proteomes" id="UP000054997"/>
    </source>
</evidence>
<dbReference type="OrthoDB" id="9801753at2"/>
<proteinExistence type="inferred from homology"/>
<dbReference type="AlphaFoldDB" id="A0A0W0VNR0"/>
<dbReference type="SMART" id="SM01234">
    <property type="entry name" value="Haemolytic"/>
    <property type="match status" value="1"/>
</dbReference>
<gene>
    <name evidence="2" type="ORF">Llon_0926</name>
</gene>
<dbReference type="PANTHER" id="PTHR33383">
    <property type="entry name" value="MEMBRANE PROTEIN INSERTION EFFICIENCY FACTOR-RELATED"/>
    <property type="match status" value="1"/>
</dbReference>
<dbReference type="HAMAP" id="MF_00386">
    <property type="entry name" value="UPF0161_YidD"/>
    <property type="match status" value="1"/>
</dbReference>
<dbReference type="RefSeq" id="WP_058528921.1">
    <property type="nucleotide sequence ID" value="NZ_CAAAHZ010000002.1"/>
</dbReference>
<dbReference type="STRING" id="45068.Llon_0926"/>
<accession>A0A0W0VNR0</accession>
<keyword evidence="3" id="KW-1185">Reference proteome</keyword>
<dbReference type="InterPro" id="IPR002696">
    <property type="entry name" value="Membr_insert_effic_factor_YidD"/>
</dbReference>
<dbReference type="Pfam" id="PF01809">
    <property type="entry name" value="YidD"/>
    <property type="match status" value="1"/>
</dbReference>
<dbReference type="Proteomes" id="UP000054997">
    <property type="component" value="Unassembled WGS sequence"/>
</dbReference>
<comment type="similarity">
    <text evidence="1">Belongs to the UPF0161 family.</text>
</comment>
<dbReference type="PATRIC" id="fig|45068.5.peg.996"/>
<comment type="function">
    <text evidence="1">Could be involved in insertion of integral membrane proteins into the membrane.</text>
</comment>
<dbReference type="GO" id="GO:0005886">
    <property type="term" value="C:plasma membrane"/>
    <property type="evidence" value="ECO:0007669"/>
    <property type="project" value="UniProtKB-SubCell"/>
</dbReference>
<reference evidence="2 3" key="1">
    <citation type="submission" date="2015-11" db="EMBL/GenBank/DDBJ databases">
        <title>Genomic analysis of 38 Legionella species identifies large and diverse effector repertoires.</title>
        <authorList>
            <person name="Burstein D."/>
            <person name="Amaro F."/>
            <person name="Zusman T."/>
            <person name="Lifshitz Z."/>
            <person name="Cohen O."/>
            <person name="Gilbert J.A."/>
            <person name="Pupko T."/>
            <person name="Shuman H.A."/>
            <person name="Segal G."/>
        </authorList>
    </citation>
    <scope>NUCLEOTIDE SEQUENCE [LARGE SCALE GENOMIC DNA]</scope>
    <source>
        <strain evidence="2 3">ATCC 49505</strain>
    </source>
</reference>
<comment type="subcellular location">
    <subcellularLocation>
        <location evidence="1">Cell membrane</location>
        <topology evidence="1">Peripheral membrane protein</topology>
        <orientation evidence="1">Cytoplasmic side</orientation>
    </subcellularLocation>
</comment>